<evidence type="ECO:0000313" key="3">
    <source>
        <dbReference type="Proteomes" id="UP001189429"/>
    </source>
</evidence>
<protein>
    <submittedName>
        <fullName evidence="2">Uncharacterized protein</fullName>
    </submittedName>
</protein>
<keyword evidence="3" id="KW-1185">Reference proteome</keyword>
<evidence type="ECO:0000256" key="1">
    <source>
        <dbReference type="SAM" id="MobiDB-lite"/>
    </source>
</evidence>
<dbReference type="EMBL" id="CAUYUJ010022071">
    <property type="protein sequence ID" value="CAK0908770.1"/>
    <property type="molecule type" value="Genomic_DNA"/>
</dbReference>
<feature type="region of interest" description="Disordered" evidence="1">
    <location>
        <begin position="10"/>
        <end position="69"/>
    </location>
</feature>
<dbReference type="Proteomes" id="UP001189429">
    <property type="component" value="Unassembled WGS sequence"/>
</dbReference>
<organism evidence="2 3">
    <name type="scientific">Prorocentrum cordatum</name>
    <dbReference type="NCBI Taxonomy" id="2364126"/>
    <lineage>
        <taxon>Eukaryota</taxon>
        <taxon>Sar</taxon>
        <taxon>Alveolata</taxon>
        <taxon>Dinophyceae</taxon>
        <taxon>Prorocentrales</taxon>
        <taxon>Prorocentraceae</taxon>
        <taxon>Prorocentrum</taxon>
    </lineage>
</organism>
<comment type="caution">
    <text evidence="2">The sequence shown here is derived from an EMBL/GenBank/DDBJ whole genome shotgun (WGS) entry which is preliminary data.</text>
</comment>
<name>A0ABN9YAZ6_9DINO</name>
<evidence type="ECO:0000313" key="2">
    <source>
        <dbReference type="EMBL" id="CAK0908770.1"/>
    </source>
</evidence>
<sequence>MELWAVRCADLGVGQEGGGGSELGREEMQQQTRGAADSNTEGPTPLESGAQPGQYAGRAATPSVATSTPWPSHGLAVLRLPLKLYSQGPQVWKTTGPLIGEPTGTDAAAPWTSRWVRPVQNREADPAEATRASQEGHRGEREARAKASVPFQTSSCSKFLRCVGPGGPDHFPRAGFSS</sequence>
<proteinExistence type="predicted"/>
<feature type="compositionally biased region" description="Basic and acidic residues" evidence="1">
    <location>
        <begin position="134"/>
        <end position="145"/>
    </location>
</feature>
<feature type="compositionally biased region" description="Polar residues" evidence="1">
    <location>
        <begin position="29"/>
        <end position="42"/>
    </location>
</feature>
<feature type="region of interest" description="Disordered" evidence="1">
    <location>
        <begin position="96"/>
        <end position="149"/>
    </location>
</feature>
<reference evidence="2" key="1">
    <citation type="submission" date="2023-10" db="EMBL/GenBank/DDBJ databases">
        <authorList>
            <person name="Chen Y."/>
            <person name="Shah S."/>
            <person name="Dougan E. K."/>
            <person name="Thang M."/>
            <person name="Chan C."/>
        </authorList>
    </citation>
    <scope>NUCLEOTIDE SEQUENCE [LARGE SCALE GENOMIC DNA]</scope>
</reference>
<accession>A0ABN9YAZ6</accession>
<gene>
    <name evidence="2" type="ORF">PCOR1329_LOCUS83367</name>
</gene>